<dbReference type="InterPro" id="IPR016129">
    <property type="entry name" value="Caspase_his_AS"/>
</dbReference>
<dbReference type="PANTHER" id="PTHR48169">
    <property type="entry name" value="DED DOMAIN-CONTAINING PROTEIN"/>
    <property type="match status" value="1"/>
</dbReference>
<evidence type="ECO:0000259" key="8">
    <source>
        <dbReference type="PROSITE" id="PS50207"/>
    </source>
</evidence>
<dbReference type="PANTHER" id="PTHR48169:SF4">
    <property type="entry name" value="CASPASE-8"/>
    <property type="match status" value="1"/>
</dbReference>
<evidence type="ECO:0000259" key="9">
    <source>
        <dbReference type="PROSITE" id="PS50208"/>
    </source>
</evidence>
<evidence type="ECO:0008006" key="12">
    <source>
        <dbReference type="Google" id="ProtNLM"/>
    </source>
</evidence>
<evidence type="ECO:0000256" key="3">
    <source>
        <dbReference type="ARBA" id="ARBA00022703"/>
    </source>
</evidence>
<evidence type="ECO:0000313" key="11">
    <source>
        <dbReference type="Proteomes" id="UP001176940"/>
    </source>
</evidence>
<proteinExistence type="inferred from homology"/>
<sequence length="202" mass="22584">MLKSIKNYAKEDHTGRDSVVCFVLSHGDKGIVFGTDGKKVSVKELTDCFNGQNCPSLVGKPKVFFIQACQGDQSDTGVTYVSDSKEVVFVTDANGGRLPITADFLTAFACFEDYESLRNQTTGSVYIQMLCTVLQDNQFFFNISVGFHTIHNLRFPCTLPYTFKWVPGSYHSIRYHSVLHVKLYNVFPSSASPQTRGHLPMK</sequence>
<evidence type="ECO:0000256" key="5">
    <source>
        <dbReference type="ARBA" id="ARBA00022807"/>
    </source>
</evidence>
<evidence type="ECO:0000256" key="7">
    <source>
        <dbReference type="RuleBase" id="RU003971"/>
    </source>
</evidence>
<dbReference type="PRINTS" id="PR00376">
    <property type="entry name" value="IL1BCENZYME"/>
</dbReference>
<reference evidence="10" key="1">
    <citation type="submission" date="2023-07" db="EMBL/GenBank/DDBJ databases">
        <authorList>
            <person name="Stuckert A."/>
        </authorList>
    </citation>
    <scope>NUCLEOTIDE SEQUENCE</scope>
</reference>
<evidence type="ECO:0000256" key="6">
    <source>
        <dbReference type="ARBA" id="ARBA00023145"/>
    </source>
</evidence>
<name>A0ABN9KVV6_9NEOB</name>
<evidence type="ECO:0000256" key="4">
    <source>
        <dbReference type="ARBA" id="ARBA00022801"/>
    </source>
</evidence>
<keyword evidence="4" id="KW-0378">Hydrolase</keyword>
<dbReference type="SMART" id="SM00115">
    <property type="entry name" value="CASc"/>
    <property type="match status" value="1"/>
</dbReference>
<feature type="domain" description="Caspase family p10" evidence="8">
    <location>
        <begin position="97"/>
        <end position="136"/>
    </location>
</feature>
<evidence type="ECO:0000313" key="10">
    <source>
        <dbReference type="EMBL" id="CAJ0926167.1"/>
    </source>
</evidence>
<dbReference type="PROSITE" id="PS01122">
    <property type="entry name" value="CASPASE_CYS"/>
    <property type="match status" value="1"/>
</dbReference>
<dbReference type="PROSITE" id="PS50208">
    <property type="entry name" value="CASPASE_P20"/>
    <property type="match status" value="1"/>
</dbReference>
<dbReference type="InterPro" id="IPR001309">
    <property type="entry name" value="Pept_C14_p20"/>
</dbReference>
<dbReference type="SUPFAM" id="SSF52129">
    <property type="entry name" value="Caspase-like"/>
    <property type="match status" value="1"/>
</dbReference>
<dbReference type="EMBL" id="CAUEEQ010003858">
    <property type="protein sequence ID" value="CAJ0926167.1"/>
    <property type="molecule type" value="Genomic_DNA"/>
</dbReference>
<dbReference type="PROSITE" id="PS01121">
    <property type="entry name" value="CASPASE_HIS"/>
    <property type="match status" value="1"/>
</dbReference>
<evidence type="ECO:0000256" key="1">
    <source>
        <dbReference type="ARBA" id="ARBA00010134"/>
    </source>
</evidence>
<keyword evidence="11" id="KW-1185">Reference proteome</keyword>
<dbReference type="InterPro" id="IPR033139">
    <property type="entry name" value="Caspase_cys_AS"/>
</dbReference>
<keyword evidence="6" id="KW-0865">Zymogen</keyword>
<dbReference type="InterPro" id="IPR002138">
    <property type="entry name" value="Pept_C14_p10"/>
</dbReference>
<organism evidence="10 11">
    <name type="scientific">Ranitomeya imitator</name>
    <name type="common">mimic poison frog</name>
    <dbReference type="NCBI Taxonomy" id="111125"/>
    <lineage>
        <taxon>Eukaryota</taxon>
        <taxon>Metazoa</taxon>
        <taxon>Chordata</taxon>
        <taxon>Craniata</taxon>
        <taxon>Vertebrata</taxon>
        <taxon>Euteleostomi</taxon>
        <taxon>Amphibia</taxon>
        <taxon>Batrachia</taxon>
        <taxon>Anura</taxon>
        <taxon>Neobatrachia</taxon>
        <taxon>Hyloidea</taxon>
        <taxon>Dendrobatidae</taxon>
        <taxon>Dendrobatinae</taxon>
        <taxon>Ranitomeya</taxon>
    </lineage>
</organism>
<dbReference type="PROSITE" id="PS50207">
    <property type="entry name" value="CASPASE_P10"/>
    <property type="match status" value="1"/>
</dbReference>
<evidence type="ECO:0000256" key="2">
    <source>
        <dbReference type="ARBA" id="ARBA00022670"/>
    </source>
</evidence>
<keyword evidence="3" id="KW-0053">Apoptosis</keyword>
<dbReference type="InterPro" id="IPR029030">
    <property type="entry name" value="Caspase-like_dom_sf"/>
</dbReference>
<keyword evidence="5" id="KW-0788">Thiol protease</keyword>
<comment type="caution">
    <text evidence="10">The sequence shown here is derived from an EMBL/GenBank/DDBJ whole genome shotgun (WGS) entry which is preliminary data.</text>
</comment>
<feature type="domain" description="Caspase family p20" evidence="9">
    <location>
        <begin position="1"/>
        <end position="73"/>
    </location>
</feature>
<keyword evidence="2" id="KW-0645">Protease</keyword>
<protein>
    <recommendedName>
        <fullName evidence="12">Caspase family p20 domain-containing protein</fullName>
    </recommendedName>
</protein>
<dbReference type="Gene3D" id="3.40.50.1460">
    <property type="match status" value="1"/>
</dbReference>
<gene>
    <name evidence="10" type="ORF">RIMI_LOCUS2702089</name>
</gene>
<dbReference type="InterPro" id="IPR015917">
    <property type="entry name" value="Pept_C14A"/>
</dbReference>
<dbReference type="Pfam" id="PF00656">
    <property type="entry name" value="Peptidase_C14"/>
    <property type="match status" value="1"/>
</dbReference>
<dbReference type="InterPro" id="IPR011600">
    <property type="entry name" value="Pept_C14_caspase"/>
</dbReference>
<comment type="similarity">
    <text evidence="1 7">Belongs to the peptidase C14A family.</text>
</comment>
<dbReference type="Proteomes" id="UP001176940">
    <property type="component" value="Unassembled WGS sequence"/>
</dbReference>
<accession>A0ABN9KVV6</accession>